<dbReference type="PRINTS" id="PR00024">
    <property type="entry name" value="HOMEOBOX"/>
</dbReference>
<sequence>MRRATNENERFAVGRISKRVNVVYEIITVKMDTGNLTTPFSINDILTKENETKCDYENFSNSNFKVSFLGKPASYKDEGFRKEVVEKSMKYYDDCNAYRDYGDDGALDMSRKNNFPVTELSDDYDSRSSNTGSPIRRSNSSPNSDIGYKPFNLHYEPRKCTTPPPPDTRALHSPNYNINEYSQNGGRKKRSRAAFSHAQVYELERRFSQQRYLSGPERADLAVNLKLTETQVKIWFQNRRYKTKRKQMQMQESGMLAAAAAAANHARKVAVKVLVNNNGQPTISDLKQYQTPIIGKTLNPLFTPPNLLEGSPILKHFAGVYGVDFAKNPEYKALLQESYNQAVLQSLYGPHLGVNYPNIPLSYMYYPSHSSFGMPVPCDLDRNQGESSIDMKDFREDANKTKDKLDKGKMLHDENSNESMASNIEIEN</sequence>
<keyword evidence="4 5" id="KW-0539">Nucleus</keyword>
<dbReference type="AlphaFoldDB" id="A0AAJ7E6T8"/>
<gene>
    <name evidence="9" type="primary">LOC106116091</name>
</gene>
<evidence type="ECO:0000256" key="3">
    <source>
        <dbReference type="ARBA" id="ARBA00023155"/>
    </source>
</evidence>
<dbReference type="InterPro" id="IPR050394">
    <property type="entry name" value="Homeobox_NK-like"/>
</dbReference>
<dbReference type="GO" id="GO:0005634">
    <property type="term" value="C:nucleus"/>
    <property type="evidence" value="ECO:0007669"/>
    <property type="project" value="UniProtKB-SubCell"/>
</dbReference>
<comment type="subcellular location">
    <subcellularLocation>
        <location evidence="1 5 6">Nucleus</location>
    </subcellularLocation>
</comment>
<dbReference type="CDD" id="cd00086">
    <property type="entry name" value="homeodomain"/>
    <property type="match status" value="1"/>
</dbReference>
<protein>
    <submittedName>
        <fullName evidence="9">Homeobox protein bagpipe-like</fullName>
    </submittedName>
</protein>
<dbReference type="InterPro" id="IPR020479">
    <property type="entry name" value="HD_metazoa"/>
</dbReference>
<dbReference type="SMART" id="SM00389">
    <property type="entry name" value="HOX"/>
    <property type="match status" value="1"/>
</dbReference>
<evidence type="ECO:0000313" key="9">
    <source>
        <dbReference type="RefSeq" id="XP_013165285.1"/>
    </source>
</evidence>
<feature type="compositionally biased region" description="Low complexity" evidence="7">
    <location>
        <begin position="133"/>
        <end position="146"/>
    </location>
</feature>
<dbReference type="GO" id="GO:0030154">
    <property type="term" value="P:cell differentiation"/>
    <property type="evidence" value="ECO:0007669"/>
    <property type="project" value="TreeGrafter"/>
</dbReference>
<dbReference type="GO" id="GO:0000978">
    <property type="term" value="F:RNA polymerase II cis-regulatory region sequence-specific DNA binding"/>
    <property type="evidence" value="ECO:0007669"/>
    <property type="project" value="TreeGrafter"/>
</dbReference>
<reference evidence="9" key="1">
    <citation type="submission" date="2025-08" db="UniProtKB">
        <authorList>
            <consortium name="RefSeq"/>
        </authorList>
    </citation>
    <scope>IDENTIFICATION</scope>
</reference>
<dbReference type="PANTHER" id="PTHR24340:SF73">
    <property type="entry name" value="HOMEOBOX PROTEIN BAGPIPE-RELATED"/>
    <property type="match status" value="1"/>
</dbReference>
<evidence type="ECO:0000259" key="8">
    <source>
        <dbReference type="PROSITE" id="PS50071"/>
    </source>
</evidence>
<dbReference type="GO" id="GO:0000981">
    <property type="term" value="F:DNA-binding transcription factor activity, RNA polymerase II-specific"/>
    <property type="evidence" value="ECO:0007669"/>
    <property type="project" value="InterPro"/>
</dbReference>
<proteinExistence type="predicted"/>
<name>A0AAJ7E6T8_PAPXU</name>
<feature type="region of interest" description="Disordered" evidence="7">
    <location>
        <begin position="384"/>
        <end position="428"/>
    </location>
</feature>
<feature type="DNA-binding region" description="Homeobox" evidence="5">
    <location>
        <begin position="188"/>
        <end position="247"/>
    </location>
</feature>
<dbReference type="PROSITE" id="PS50071">
    <property type="entry name" value="HOMEOBOX_2"/>
    <property type="match status" value="1"/>
</dbReference>
<keyword evidence="2 5" id="KW-0238">DNA-binding</keyword>
<dbReference type="InterPro" id="IPR017970">
    <property type="entry name" value="Homeobox_CS"/>
</dbReference>
<dbReference type="InterPro" id="IPR001356">
    <property type="entry name" value="HD"/>
</dbReference>
<dbReference type="InterPro" id="IPR009057">
    <property type="entry name" value="Homeodomain-like_sf"/>
</dbReference>
<evidence type="ECO:0000256" key="6">
    <source>
        <dbReference type="RuleBase" id="RU000682"/>
    </source>
</evidence>
<dbReference type="RefSeq" id="XP_013165285.1">
    <property type="nucleotide sequence ID" value="XM_013309831.1"/>
</dbReference>
<dbReference type="Pfam" id="PF00046">
    <property type="entry name" value="Homeodomain"/>
    <property type="match status" value="1"/>
</dbReference>
<dbReference type="Proteomes" id="UP000694872">
    <property type="component" value="Unplaced"/>
</dbReference>
<dbReference type="PANTHER" id="PTHR24340">
    <property type="entry name" value="HOMEOBOX PROTEIN NKX"/>
    <property type="match status" value="1"/>
</dbReference>
<evidence type="ECO:0000256" key="2">
    <source>
        <dbReference type="ARBA" id="ARBA00023125"/>
    </source>
</evidence>
<dbReference type="PROSITE" id="PS00027">
    <property type="entry name" value="HOMEOBOX_1"/>
    <property type="match status" value="1"/>
</dbReference>
<feature type="compositionally biased region" description="Basic and acidic residues" evidence="7">
    <location>
        <begin position="384"/>
        <end position="415"/>
    </location>
</feature>
<evidence type="ECO:0000256" key="5">
    <source>
        <dbReference type="PROSITE-ProRule" id="PRU00108"/>
    </source>
</evidence>
<feature type="domain" description="Homeobox" evidence="8">
    <location>
        <begin position="186"/>
        <end position="246"/>
    </location>
</feature>
<keyword evidence="3 5" id="KW-0371">Homeobox</keyword>
<dbReference type="GeneID" id="106116091"/>
<evidence type="ECO:0000256" key="7">
    <source>
        <dbReference type="SAM" id="MobiDB-lite"/>
    </source>
</evidence>
<dbReference type="Gene3D" id="1.10.10.60">
    <property type="entry name" value="Homeodomain-like"/>
    <property type="match status" value="1"/>
</dbReference>
<dbReference type="SUPFAM" id="SSF46689">
    <property type="entry name" value="Homeodomain-like"/>
    <property type="match status" value="1"/>
</dbReference>
<evidence type="ECO:0000256" key="4">
    <source>
        <dbReference type="ARBA" id="ARBA00023242"/>
    </source>
</evidence>
<dbReference type="KEGG" id="pxu:106116091"/>
<feature type="region of interest" description="Disordered" evidence="7">
    <location>
        <begin position="116"/>
        <end position="175"/>
    </location>
</feature>
<organism evidence="9">
    <name type="scientific">Papilio xuthus</name>
    <name type="common">Asian swallowtail butterfly</name>
    <dbReference type="NCBI Taxonomy" id="66420"/>
    <lineage>
        <taxon>Eukaryota</taxon>
        <taxon>Metazoa</taxon>
        <taxon>Ecdysozoa</taxon>
        <taxon>Arthropoda</taxon>
        <taxon>Hexapoda</taxon>
        <taxon>Insecta</taxon>
        <taxon>Pterygota</taxon>
        <taxon>Neoptera</taxon>
        <taxon>Endopterygota</taxon>
        <taxon>Lepidoptera</taxon>
        <taxon>Glossata</taxon>
        <taxon>Ditrysia</taxon>
        <taxon>Papilionoidea</taxon>
        <taxon>Papilionidae</taxon>
        <taxon>Papilioninae</taxon>
        <taxon>Papilio</taxon>
    </lineage>
</organism>
<accession>A0AAJ7E6T8</accession>
<evidence type="ECO:0000256" key="1">
    <source>
        <dbReference type="ARBA" id="ARBA00004123"/>
    </source>
</evidence>